<dbReference type="STRING" id="1160091.B9T39_03370"/>
<proteinExistence type="predicted"/>
<sequence>MNKVLKAGVTAVASLAMLMGMAAVLPTAAHADDATTTACPAAPTKNADGSLSGLKGDGYEWRLVYGRYYAIGSNGQPMADCEAFSNAELKPTSTVKTISCPAAPTLTESGSLPAGGEGYDWVPAAGRVYAVAKKGYQFAGEDKEKCGGFAHSELKKAEPATPTPTPTPTPEPQPQPKPQPQPVACAVPAPTKDAKGKVTVPTTADGSTWVRVSQTGAYTAVTKSGKQIEGCEPLTMKELKATSETTPDKKPDTKPEVPSVKPGDDSVKPADKPVPADSQVKLTLASNEVVAGQELEVSFSGLEAGKAYSVWFRSTPVLIGSFTATGETFTGRFTIPANAEAGEHHIVLTLEGSDAPLAEAALTVKKPAKVMKTAEKKDMKTTADKLAQTGTDIIALAGLSMMAVLGGAVVVLKTRARR</sequence>
<evidence type="ECO:0000256" key="1">
    <source>
        <dbReference type="SAM" id="MobiDB-lite"/>
    </source>
</evidence>
<feature type="compositionally biased region" description="Basic and acidic residues" evidence="1">
    <location>
        <begin position="262"/>
        <end position="271"/>
    </location>
</feature>
<feature type="region of interest" description="Disordered" evidence="1">
    <location>
        <begin position="241"/>
        <end position="275"/>
    </location>
</feature>
<feature type="region of interest" description="Disordered" evidence="1">
    <location>
        <begin position="155"/>
        <end position="202"/>
    </location>
</feature>
<evidence type="ECO:0000256" key="3">
    <source>
        <dbReference type="SAM" id="SignalP"/>
    </source>
</evidence>
<accession>A0A1Y2T2D5</accession>
<keyword evidence="2" id="KW-1133">Transmembrane helix</keyword>
<dbReference type="EMBL" id="NEKC01000006">
    <property type="protein sequence ID" value="OTA29406.1"/>
    <property type="molecule type" value="Genomic_DNA"/>
</dbReference>
<protein>
    <recommendedName>
        <fullName evidence="6">Gram-positive cocci surface proteins LPxTG domain-containing protein</fullName>
    </recommendedName>
</protein>
<keyword evidence="2" id="KW-0812">Transmembrane</keyword>
<dbReference type="Proteomes" id="UP000243540">
    <property type="component" value="Unassembled WGS sequence"/>
</dbReference>
<feature type="transmembrane region" description="Helical" evidence="2">
    <location>
        <begin position="393"/>
        <end position="412"/>
    </location>
</feature>
<feature type="compositionally biased region" description="Low complexity" evidence="1">
    <location>
        <begin position="182"/>
        <end position="191"/>
    </location>
</feature>
<keyword evidence="2" id="KW-0472">Membrane</keyword>
<evidence type="ECO:0008006" key="6">
    <source>
        <dbReference type="Google" id="ProtNLM"/>
    </source>
</evidence>
<dbReference type="RefSeq" id="WP_086106420.1">
    <property type="nucleotide sequence ID" value="NZ_NEKC01000006.1"/>
</dbReference>
<evidence type="ECO:0000313" key="4">
    <source>
        <dbReference type="EMBL" id="OTA29406.1"/>
    </source>
</evidence>
<gene>
    <name evidence="4" type="ORF">B9T39_03370</name>
</gene>
<organism evidence="4 5">
    <name type="scientific">Alloscardovia macacae</name>
    <dbReference type="NCBI Taxonomy" id="1160091"/>
    <lineage>
        <taxon>Bacteria</taxon>
        <taxon>Bacillati</taxon>
        <taxon>Actinomycetota</taxon>
        <taxon>Actinomycetes</taxon>
        <taxon>Bifidobacteriales</taxon>
        <taxon>Bifidobacteriaceae</taxon>
        <taxon>Alloscardovia</taxon>
    </lineage>
</organism>
<evidence type="ECO:0000256" key="2">
    <source>
        <dbReference type="SAM" id="Phobius"/>
    </source>
</evidence>
<feature type="signal peptide" evidence="3">
    <location>
        <begin position="1"/>
        <end position="31"/>
    </location>
</feature>
<feature type="compositionally biased region" description="Pro residues" evidence="1">
    <location>
        <begin position="161"/>
        <end position="181"/>
    </location>
</feature>
<reference evidence="4 5" key="1">
    <citation type="submission" date="2017-04" db="EMBL/GenBank/DDBJ databases">
        <title>Draft genome sequences of Alloscardovia macacae UMA81211 and UMA81212 isolated from the feces of a rhesus macaque (Macaca mulatta).</title>
        <authorList>
            <person name="Albert K."/>
            <person name="Sela D.A."/>
        </authorList>
    </citation>
    <scope>NUCLEOTIDE SEQUENCE [LARGE SCALE GENOMIC DNA]</scope>
    <source>
        <strain evidence="4 5">UMA81212</strain>
    </source>
</reference>
<feature type="chain" id="PRO_5012621399" description="Gram-positive cocci surface proteins LPxTG domain-containing protein" evidence="3">
    <location>
        <begin position="32"/>
        <end position="418"/>
    </location>
</feature>
<keyword evidence="3" id="KW-0732">Signal</keyword>
<feature type="compositionally biased region" description="Basic and acidic residues" evidence="1">
    <location>
        <begin position="241"/>
        <end position="255"/>
    </location>
</feature>
<evidence type="ECO:0000313" key="5">
    <source>
        <dbReference type="Proteomes" id="UP000243540"/>
    </source>
</evidence>
<dbReference type="AlphaFoldDB" id="A0A1Y2T2D5"/>
<name>A0A1Y2T2D5_9BIFI</name>
<comment type="caution">
    <text evidence="4">The sequence shown here is derived from an EMBL/GenBank/DDBJ whole genome shotgun (WGS) entry which is preliminary data.</text>
</comment>